<name>A0A3Q9RAC0_9CAUD</name>
<sequence>MSYELRLVGVDPGIVDTAFTSITLNFDDKEIHIFSKVWTGVTRRENKVPVIDEEFVHDIMSQWLEMREAVPVSFLGIEGYRQRGMNIYQDQAMLALVNRLELELVRSEVIDNVGLKQIVPVPLLRLFHVNRFSRASNHADRVSAARVALARGIKNQDINKLLSDYVLDNTEGKEWSVASSQTL</sequence>
<gene>
    <name evidence="1" type="primary">8</name>
    <name evidence="1" type="ORF">SEA_ARMAWEN_8</name>
</gene>
<dbReference type="Proteomes" id="UP000286843">
    <property type="component" value="Segment"/>
</dbReference>
<organism evidence="1 2">
    <name type="scientific">Microbacterium phage ArMaWen</name>
    <dbReference type="NCBI Taxonomy" id="2500786"/>
    <lineage>
        <taxon>Viruses</taxon>
        <taxon>Duplodnaviria</taxon>
        <taxon>Heunggongvirae</taxon>
        <taxon>Uroviricota</taxon>
        <taxon>Caudoviricetes</taxon>
        <taxon>Eekayvirinae</taxon>
        <taxon>Tinytimothyvirus</taxon>
        <taxon>Tinytimothyvirus alex44</taxon>
    </lineage>
</organism>
<protein>
    <recommendedName>
        <fullName evidence="3">RuvC-like resolvase</fullName>
    </recommendedName>
</protein>
<evidence type="ECO:0000313" key="1">
    <source>
        <dbReference type="EMBL" id="AZV01771.1"/>
    </source>
</evidence>
<proteinExistence type="predicted"/>
<evidence type="ECO:0008006" key="3">
    <source>
        <dbReference type="Google" id="ProtNLM"/>
    </source>
</evidence>
<accession>A0A3Q9RAC0</accession>
<dbReference type="EMBL" id="MK308638">
    <property type="protein sequence ID" value="AZV01771.1"/>
    <property type="molecule type" value="Genomic_DNA"/>
</dbReference>
<evidence type="ECO:0000313" key="2">
    <source>
        <dbReference type="Proteomes" id="UP000286843"/>
    </source>
</evidence>
<reference evidence="1 2" key="1">
    <citation type="submission" date="2018-12" db="EMBL/GenBank/DDBJ databases">
        <authorList>
            <person name="Coleman S.T."/>
            <person name="Adewumi O.M."/>
            <person name="Alachi P."/>
            <person name="Anderson S.J."/>
            <person name="Bakarey A.S."/>
            <person name="Beyer A.R."/>
            <person name="Biederman W.H."/>
            <person name="Bollivar D.W."/>
            <person name="Butela K.A."/>
            <person name="Byrum C.A."/>
            <person name="Collins D.P."/>
            <person name="Cresawn S.G."/>
            <person name="Dougan K.E."/>
            <person name="Duffy I."/>
            <person name="Eivazova E.R."/>
            <person name="Engstrom E.M."/>
            <person name="Fallest-Strobl P.C."/>
            <person name="Godde J.S."/>
            <person name="Lee J.S."/>
            <person name="Long J.A."/>
            <person name="Mastrapaolo M.D."/>
            <person name="Mathur V."/>
            <person name="Mesich B.L."/>
            <person name="Mitchell J.C."/>
            <person name="Moore R."/>
            <person name="Pandey S."/>
            <person name="Pollack M.J."/>
            <person name="Porter M.L."/>
            <person name="Reid N.M."/>
            <person name="Salvitti L.R."/>
            <person name="Sayre B.L."/>
            <person name="Schrock T.A."/>
            <person name="Sconiers W.B."/>
            <person name="Sheehy R."/>
            <person name="Shows K.H."/>
            <person name="Sprenkle A.B."/>
            <person name="Swerdlow S.J."/>
            <person name="Theoret J.R."/>
            <person name="Thompson K.M."/>
            <person name="Tibbetts T.J."/>
            <person name="Tigges M."/>
            <person name="Van A.R."/>
            <person name="Washington J.M."/>
            <person name="Windsor E.J."/>
            <person name="Garlena R.A."/>
            <person name="Russell D.A."/>
            <person name="Pope W.H."/>
            <person name="Jacobs-Sera D."/>
            <person name="Hatfull G.F."/>
        </authorList>
    </citation>
    <scope>NUCLEOTIDE SEQUENCE [LARGE SCALE GENOMIC DNA]</scope>
</reference>